<name>A0A2C9CWW9_9CAUD</name>
<evidence type="ECO:0000313" key="1">
    <source>
        <dbReference type="EMBL" id="SOK58310.1"/>
    </source>
</evidence>
<dbReference type="GeneID" id="40100451"/>
<accession>A0A2C9CWW9</accession>
<dbReference type="KEGG" id="vg:40100451"/>
<dbReference type="EMBL" id="LR596615">
    <property type="protein sequence ID" value="VUE36079.1"/>
    <property type="molecule type" value="Genomic_DNA"/>
</dbReference>
<gene>
    <name evidence="1" type="primary">g033</name>
</gene>
<evidence type="ECO:0000313" key="4">
    <source>
        <dbReference type="Proteomes" id="UP000317227"/>
    </source>
</evidence>
<dbReference type="RefSeq" id="YP_009623643.1">
    <property type="nucleotide sequence ID" value="NC_042116.1"/>
</dbReference>
<evidence type="ECO:0000313" key="2">
    <source>
        <dbReference type="EMBL" id="VUE36079.1"/>
    </source>
</evidence>
<organism evidence="1 3">
    <name type="scientific">Yersinia phage fHe-Yen9-04</name>
    <dbReference type="NCBI Taxonomy" id="2052742"/>
    <lineage>
        <taxon>Viruses</taxon>
        <taxon>Duplodnaviria</taxon>
        <taxon>Heunggongvirae</taxon>
        <taxon>Uroviricota</taxon>
        <taxon>Caudoviricetes</taxon>
        <taxon>Eneladusvirus</taxon>
        <taxon>Eneladusvirus Yen904</taxon>
    </lineage>
</organism>
<evidence type="ECO:0000313" key="3">
    <source>
        <dbReference type="Proteomes" id="UP000240931"/>
    </source>
</evidence>
<keyword evidence="3" id="KW-1185">Reference proteome</keyword>
<dbReference type="Proteomes" id="UP000317227">
    <property type="component" value="Segment"/>
</dbReference>
<dbReference type="Proteomes" id="UP000240931">
    <property type="component" value="Segment"/>
</dbReference>
<dbReference type="EMBL" id="LT960551">
    <property type="protein sequence ID" value="SOK58310.1"/>
    <property type="molecule type" value="Genomic_DNA"/>
</dbReference>
<reference evidence="3" key="1">
    <citation type="submission" date="2017-10" db="EMBL/GenBank/DDBJ databases">
        <authorList>
            <person name="Skurnik M."/>
        </authorList>
    </citation>
    <scope>NUCLEOTIDE SEQUENCE [LARGE SCALE GENOMIC DNA]</scope>
</reference>
<reference evidence="1" key="2">
    <citation type="submission" date="2017-10" db="EMBL/GenBank/DDBJ databases">
        <authorList>
            <person name="Banno H."/>
            <person name="Chua N.-H."/>
        </authorList>
    </citation>
    <scope>NUCLEOTIDE SEQUENCE [LARGE SCALE GENOMIC DNA]</scope>
</reference>
<protein>
    <submittedName>
        <fullName evidence="1">Uncharacterized protein</fullName>
    </submittedName>
</protein>
<proteinExistence type="predicted"/>
<dbReference type="OrthoDB" id="32474at10239"/>
<reference evidence="2 4" key="3">
    <citation type="submission" date="2019-06" db="EMBL/GenBank/DDBJ databases">
        <authorList>
            <person name="Bower L."/>
            <person name="Leinonen R."/>
        </authorList>
    </citation>
    <scope>NUCLEOTIDE SEQUENCE [LARGE SCALE GENOMIC DNA]</scope>
</reference>
<sequence>MSDIYKQARKYCDRFLKLDKVMVNSESTIMKGTWTSPYNVTNRYQASLDSNKKGFKMKMARGRFSSYEVYYYRHSYDVRTHSHRDKNFYIINDKIFSHYSTKTVQELRDVSIYDEGLEFQLSTVYNDSELFDYYCCSMLYYDGFRGACRTSVHHSTWKALYENALKINSKTYGR</sequence>